<feature type="transmembrane region" description="Helical" evidence="12">
    <location>
        <begin position="76"/>
        <end position="104"/>
    </location>
</feature>
<keyword evidence="11" id="KW-0407">Ion channel</keyword>
<keyword evidence="4 12" id="KW-0812">Transmembrane</keyword>
<keyword evidence="7" id="KW-0630">Potassium</keyword>
<keyword evidence="10 12" id="KW-0472">Membrane</keyword>
<keyword evidence="8 12" id="KW-1133">Transmembrane helix</keyword>
<dbReference type="AlphaFoldDB" id="A0A1V4ASL9"/>
<evidence type="ECO:0000256" key="2">
    <source>
        <dbReference type="ARBA" id="ARBA00022448"/>
    </source>
</evidence>
<keyword evidence="9" id="KW-0406">Ion transport</keyword>
<dbReference type="Gene3D" id="1.20.120.350">
    <property type="entry name" value="Voltage-gated potassium channels. Chain C"/>
    <property type="match status" value="1"/>
</dbReference>
<evidence type="ECO:0000256" key="3">
    <source>
        <dbReference type="ARBA" id="ARBA00022538"/>
    </source>
</evidence>
<dbReference type="EMBL" id="AYTS01000101">
    <property type="protein sequence ID" value="OOP56087.1"/>
    <property type="molecule type" value="Genomic_DNA"/>
</dbReference>
<evidence type="ECO:0000256" key="8">
    <source>
        <dbReference type="ARBA" id="ARBA00022989"/>
    </source>
</evidence>
<feature type="domain" description="Ion transport" evidence="13">
    <location>
        <begin position="14"/>
        <end position="227"/>
    </location>
</feature>
<dbReference type="InterPro" id="IPR028325">
    <property type="entry name" value="VG_K_chnl"/>
</dbReference>
<dbReference type="InterPro" id="IPR027359">
    <property type="entry name" value="Volt_channel_dom_sf"/>
</dbReference>
<accession>A0A1V4ASL9</accession>
<feature type="transmembrane region" description="Helical" evidence="12">
    <location>
        <begin position="201"/>
        <end position="225"/>
    </location>
</feature>
<evidence type="ECO:0000256" key="1">
    <source>
        <dbReference type="ARBA" id="ARBA00004141"/>
    </source>
</evidence>
<keyword evidence="6" id="KW-0851">Voltage-gated channel</keyword>
<evidence type="ECO:0000256" key="12">
    <source>
        <dbReference type="SAM" id="Phobius"/>
    </source>
</evidence>
<dbReference type="GO" id="GO:0008076">
    <property type="term" value="C:voltage-gated potassium channel complex"/>
    <property type="evidence" value="ECO:0007669"/>
    <property type="project" value="InterPro"/>
</dbReference>
<evidence type="ECO:0000259" key="13">
    <source>
        <dbReference type="Pfam" id="PF00520"/>
    </source>
</evidence>
<dbReference type="Proteomes" id="UP000189681">
    <property type="component" value="Unassembled WGS sequence"/>
</dbReference>
<dbReference type="GO" id="GO:0001508">
    <property type="term" value="P:action potential"/>
    <property type="evidence" value="ECO:0007669"/>
    <property type="project" value="TreeGrafter"/>
</dbReference>
<dbReference type="Pfam" id="PF00520">
    <property type="entry name" value="Ion_trans"/>
    <property type="match status" value="1"/>
</dbReference>
<feature type="transmembrane region" description="Helical" evidence="12">
    <location>
        <begin position="15"/>
        <end position="34"/>
    </location>
</feature>
<evidence type="ECO:0000256" key="10">
    <source>
        <dbReference type="ARBA" id="ARBA00023136"/>
    </source>
</evidence>
<keyword evidence="5" id="KW-0631">Potassium channel</keyword>
<comment type="caution">
    <text evidence="14">The sequence shown here is derived from an EMBL/GenBank/DDBJ whole genome shotgun (WGS) entry which is preliminary data.</text>
</comment>
<protein>
    <submittedName>
        <fullName evidence="14">Ion transporter</fullName>
    </submittedName>
</protein>
<proteinExistence type="predicted"/>
<organism evidence="14 15">
    <name type="scientific">Candidatus Brocadia carolinensis</name>
    <dbReference type="NCBI Taxonomy" id="1004156"/>
    <lineage>
        <taxon>Bacteria</taxon>
        <taxon>Pseudomonadati</taxon>
        <taxon>Planctomycetota</taxon>
        <taxon>Candidatus Brocadiia</taxon>
        <taxon>Candidatus Brocadiales</taxon>
        <taxon>Candidatus Brocadiaceae</taxon>
        <taxon>Candidatus Brocadia</taxon>
    </lineage>
</organism>
<dbReference type="PRINTS" id="PR00169">
    <property type="entry name" value="KCHANNEL"/>
</dbReference>
<name>A0A1V4ASL9_9BACT</name>
<dbReference type="Gene3D" id="1.10.287.70">
    <property type="match status" value="1"/>
</dbReference>
<evidence type="ECO:0000256" key="9">
    <source>
        <dbReference type="ARBA" id="ARBA00023065"/>
    </source>
</evidence>
<feature type="transmembrane region" description="Helical" evidence="12">
    <location>
        <begin position="141"/>
        <end position="162"/>
    </location>
</feature>
<dbReference type="InterPro" id="IPR005821">
    <property type="entry name" value="Ion_trans_dom"/>
</dbReference>
<keyword evidence="3" id="KW-0633">Potassium transport</keyword>
<gene>
    <name evidence="14" type="ORF">AYP45_11050</name>
</gene>
<dbReference type="STRING" id="1004156.AYP45_11050"/>
<evidence type="ECO:0000256" key="7">
    <source>
        <dbReference type="ARBA" id="ARBA00022958"/>
    </source>
</evidence>
<dbReference type="PANTHER" id="PTHR11537">
    <property type="entry name" value="VOLTAGE-GATED POTASSIUM CHANNEL"/>
    <property type="match status" value="1"/>
</dbReference>
<evidence type="ECO:0000256" key="11">
    <source>
        <dbReference type="ARBA" id="ARBA00023303"/>
    </source>
</evidence>
<evidence type="ECO:0000256" key="5">
    <source>
        <dbReference type="ARBA" id="ARBA00022826"/>
    </source>
</evidence>
<dbReference type="PANTHER" id="PTHR11537:SF254">
    <property type="entry name" value="POTASSIUM VOLTAGE-GATED CHANNEL PROTEIN SHAB"/>
    <property type="match status" value="1"/>
</dbReference>
<evidence type="ECO:0000313" key="15">
    <source>
        <dbReference type="Proteomes" id="UP000189681"/>
    </source>
</evidence>
<keyword evidence="2" id="KW-0813">Transport</keyword>
<feature type="transmembrane region" description="Helical" evidence="12">
    <location>
        <begin position="46"/>
        <end position="64"/>
    </location>
</feature>
<dbReference type="GO" id="GO:0005249">
    <property type="term" value="F:voltage-gated potassium channel activity"/>
    <property type="evidence" value="ECO:0007669"/>
    <property type="project" value="InterPro"/>
</dbReference>
<comment type="subcellular location">
    <subcellularLocation>
        <location evidence="1">Membrane</location>
        <topology evidence="1">Multi-pass membrane protein</topology>
    </subcellularLocation>
</comment>
<sequence>MFTFVYETDTWGGKFFNVALIVCVVISVLTVSFDSIERINIRYGKILLFTEWIITILFTIEYALRVACIKKPLKYIFSFMGLVDLLSILPLYLSFFFTGTKYLVVIRMFRVLRVFRILKMWNFIEASHHLTRALYISSIKIGVFLLFILVLVIIIGSLMHLIEGGKHGFDNIPQSIYWAIVTLTTVGYGDIAPKTPVGRSFASLIMLLGYGILAVPTGIVTAELVKFARTPHVKSTHSCPSCGKEGHDTDAHFCKFCGGKLGISPIS</sequence>
<evidence type="ECO:0000313" key="14">
    <source>
        <dbReference type="EMBL" id="OOP56087.1"/>
    </source>
</evidence>
<evidence type="ECO:0000256" key="4">
    <source>
        <dbReference type="ARBA" id="ARBA00022692"/>
    </source>
</evidence>
<dbReference type="SUPFAM" id="SSF81324">
    <property type="entry name" value="Voltage-gated potassium channels"/>
    <property type="match status" value="1"/>
</dbReference>
<evidence type="ECO:0000256" key="6">
    <source>
        <dbReference type="ARBA" id="ARBA00022882"/>
    </source>
</evidence>
<reference evidence="14 15" key="1">
    <citation type="journal article" date="2017" name="Water Res.">
        <title>Discovery and metagenomic analysis of an anammox bacterial enrichment related to Candidatus "Brocadia caroliniensis" in a full-scale glycerol-fed nitritation-denitritation separate centrate treatment process.</title>
        <authorList>
            <person name="Park H."/>
            <person name="Brotto A.C."/>
            <person name="van Loosdrecht M.C."/>
            <person name="Chandran K."/>
        </authorList>
    </citation>
    <scope>NUCLEOTIDE SEQUENCE [LARGE SCALE GENOMIC DNA]</scope>
    <source>
        <strain evidence="14">26THWARD</strain>
    </source>
</reference>